<dbReference type="Proteomes" id="UP000251584">
    <property type="component" value="Unassembled WGS sequence"/>
</dbReference>
<sequence>MPLTVLSLTQKVDVMSRYPVSSSWLLNRPVMGDPLYSQMKQHNNAAGVMGRVKKVLRRRYQHQVLLSRVTDTGKLRNIAIAQGFTDFVRLLSGYDAIIQVGARFSSICTVYRSLNMRCVLLWRRSRCI</sequence>
<evidence type="ECO:0000313" key="1">
    <source>
        <dbReference type="EMBL" id="SQB29168.1"/>
    </source>
</evidence>
<keyword evidence="1" id="KW-0808">Transferase</keyword>
<dbReference type="GO" id="GO:0016740">
    <property type="term" value="F:transferase activity"/>
    <property type="evidence" value="ECO:0007669"/>
    <property type="project" value="UniProtKB-KW"/>
</dbReference>
<evidence type="ECO:0000313" key="2">
    <source>
        <dbReference type="Proteomes" id="UP000251584"/>
    </source>
</evidence>
<gene>
    <name evidence="1" type="ORF">NCTC10786_02944</name>
</gene>
<proteinExistence type="predicted"/>
<protein>
    <submittedName>
        <fullName evidence="1">Putative pyruvyl transferase</fullName>
    </submittedName>
</protein>
<dbReference type="AlphaFoldDB" id="A0A2X2VKL9"/>
<organism evidence="1 2">
    <name type="scientific">Citrobacter koseri</name>
    <name type="common">Citrobacter diversus</name>
    <dbReference type="NCBI Taxonomy" id="545"/>
    <lineage>
        <taxon>Bacteria</taxon>
        <taxon>Pseudomonadati</taxon>
        <taxon>Pseudomonadota</taxon>
        <taxon>Gammaproteobacteria</taxon>
        <taxon>Enterobacterales</taxon>
        <taxon>Enterobacteriaceae</taxon>
        <taxon>Citrobacter</taxon>
    </lineage>
</organism>
<accession>A0A2X2VKL9</accession>
<dbReference type="EMBL" id="UAVY01000004">
    <property type="protein sequence ID" value="SQB29168.1"/>
    <property type="molecule type" value="Genomic_DNA"/>
</dbReference>
<reference evidence="1 2" key="1">
    <citation type="submission" date="2018-06" db="EMBL/GenBank/DDBJ databases">
        <authorList>
            <consortium name="Pathogen Informatics"/>
            <person name="Doyle S."/>
        </authorList>
    </citation>
    <scope>NUCLEOTIDE SEQUENCE [LARGE SCALE GENOMIC DNA]</scope>
    <source>
        <strain evidence="1 2">NCTC10786</strain>
    </source>
</reference>
<name>A0A2X2VKL9_CITKO</name>